<accession>A0A8S9TQU3</accession>
<dbReference type="EMBL" id="JAACNO010002742">
    <property type="protein sequence ID" value="KAF4131246.1"/>
    <property type="molecule type" value="Genomic_DNA"/>
</dbReference>
<dbReference type="Proteomes" id="UP000704712">
    <property type="component" value="Unassembled WGS sequence"/>
</dbReference>
<organism evidence="1 2">
    <name type="scientific">Phytophthora infestans</name>
    <name type="common">Potato late blight agent</name>
    <name type="synonym">Botrytis infestans</name>
    <dbReference type="NCBI Taxonomy" id="4787"/>
    <lineage>
        <taxon>Eukaryota</taxon>
        <taxon>Sar</taxon>
        <taxon>Stramenopiles</taxon>
        <taxon>Oomycota</taxon>
        <taxon>Peronosporomycetes</taxon>
        <taxon>Peronosporales</taxon>
        <taxon>Peronosporaceae</taxon>
        <taxon>Phytophthora</taxon>
    </lineage>
</organism>
<protein>
    <submittedName>
        <fullName evidence="1">Uncharacterized protein</fullName>
    </submittedName>
</protein>
<proteinExistence type="predicted"/>
<gene>
    <name evidence="1" type="ORF">GN958_ATG19501</name>
</gene>
<name>A0A8S9TQU3_PHYIN</name>
<evidence type="ECO:0000313" key="1">
    <source>
        <dbReference type="EMBL" id="KAF4131246.1"/>
    </source>
</evidence>
<dbReference type="AlphaFoldDB" id="A0A8S9TQU3"/>
<reference evidence="1" key="1">
    <citation type="submission" date="2020-03" db="EMBL/GenBank/DDBJ databases">
        <title>Hybrid Assembly of Korean Phytophthora infestans isolates.</title>
        <authorList>
            <person name="Prokchorchik M."/>
            <person name="Lee Y."/>
            <person name="Seo J."/>
            <person name="Cho J.-H."/>
            <person name="Park Y.-E."/>
            <person name="Jang D.-C."/>
            <person name="Im J.-S."/>
            <person name="Choi J.-G."/>
            <person name="Park H.-J."/>
            <person name="Lee G.-B."/>
            <person name="Lee Y.-G."/>
            <person name="Hong S.-Y."/>
            <person name="Cho K."/>
            <person name="Sohn K.H."/>
        </authorList>
    </citation>
    <scope>NUCLEOTIDE SEQUENCE</scope>
    <source>
        <strain evidence="1">KR_2_A2</strain>
    </source>
</reference>
<sequence>MAPAYLDRPSAGTHDYSKARTLCAWDCATMIELSAEATEWCVWLAGICWAFGWSVVRHSLTKMAWAAAVRHLSGLLWTLSGAVGWMITKPLWCVDLHPALPDLRRLREDCGKDSAVRRWKLYEALCQTPMVVLED</sequence>
<evidence type="ECO:0000313" key="2">
    <source>
        <dbReference type="Proteomes" id="UP000704712"/>
    </source>
</evidence>
<comment type="caution">
    <text evidence="1">The sequence shown here is derived from an EMBL/GenBank/DDBJ whole genome shotgun (WGS) entry which is preliminary data.</text>
</comment>